<evidence type="ECO:0000313" key="2">
    <source>
        <dbReference type="Proteomes" id="UP000640489"/>
    </source>
</evidence>
<comment type="caution">
    <text evidence="1">The sequence shown here is derived from an EMBL/GenBank/DDBJ whole genome shotgun (WGS) entry which is preliminary data.</text>
</comment>
<protein>
    <submittedName>
        <fullName evidence="1">DUF2505 domain-containing protein</fullName>
    </submittedName>
</protein>
<gene>
    <name evidence="1" type="ORF">ISU07_13805</name>
</gene>
<evidence type="ECO:0000313" key="1">
    <source>
        <dbReference type="EMBL" id="MBF4764204.1"/>
    </source>
</evidence>
<dbReference type="RefSeq" id="WP_194707391.1">
    <property type="nucleotide sequence ID" value="NZ_JADKPN010000008.1"/>
</dbReference>
<dbReference type="InterPro" id="IPR019639">
    <property type="entry name" value="DUF2505"/>
</dbReference>
<sequence length="165" mass="18081">MKSVSVELRYPGRRVEEVRAMLADPAFRDAVCAYQHVEDSSVSIEEYDDGSMTVDLDRTYGTALVPSFARKFVGATIDLVQREEWTSPTEASFDVSIPGKPGEMTGSAKLVQQGADAVETVTMDVRVAIPLIGGRLEDLVAGLLKDAFRAENKVGLKWLAGEWRV</sequence>
<dbReference type="Pfam" id="PF10698">
    <property type="entry name" value="DUF2505"/>
    <property type="match status" value="1"/>
</dbReference>
<organism evidence="1 2">
    <name type="scientific">Nocardioides islandensis</name>
    <dbReference type="NCBI Taxonomy" id="433663"/>
    <lineage>
        <taxon>Bacteria</taxon>
        <taxon>Bacillati</taxon>
        <taxon>Actinomycetota</taxon>
        <taxon>Actinomycetes</taxon>
        <taxon>Propionibacteriales</taxon>
        <taxon>Nocardioidaceae</taxon>
        <taxon>Nocardioides</taxon>
    </lineage>
</organism>
<keyword evidence="2" id="KW-1185">Reference proteome</keyword>
<reference evidence="1" key="1">
    <citation type="submission" date="2020-11" db="EMBL/GenBank/DDBJ databases">
        <title>Nocardioides sp. nov., isolated from Soil of Cynanchum wilfordii Hemsley rhizosphere.</title>
        <authorList>
            <person name="Lee J.-S."/>
            <person name="Suh M.K."/>
            <person name="Kim J.-S."/>
        </authorList>
    </citation>
    <scope>NUCLEOTIDE SEQUENCE</scope>
    <source>
        <strain evidence="1">KCTC 19275</strain>
    </source>
</reference>
<dbReference type="AlphaFoldDB" id="A0A930YIP1"/>
<dbReference type="EMBL" id="JADKPN010000008">
    <property type="protein sequence ID" value="MBF4764204.1"/>
    <property type="molecule type" value="Genomic_DNA"/>
</dbReference>
<accession>A0A930YIP1</accession>
<dbReference type="Proteomes" id="UP000640489">
    <property type="component" value="Unassembled WGS sequence"/>
</dbReference>
<proteinExistence type="predicted"/>
<name>A0A930YIP1_9ACTN</name>